<evidence type="ECO:0000256" key="3">
    <source>
        <dbReference type="ARBA" id="ARBA00022723"/>
    </source>
</evidence>
<feature type="active site" description="Charge relay system" evidence="9">
    <location>
        <position position="284"/>
    </location>
</feature>
<dbReference type="CDD" id="cd04056">
    <property type="entry name" value="Peptidases_S53"/>
    <property type="match status" value="1"/>
</dbReference>
<keyword evidence="5 9" id="KW-0378">Hydrolase</keyword>
<dbReference type="AlphaFoldDB" id="A0A168BRJ0"/>
<dbReference type="GO" id="GO:0046872">
    <property type="term" value="F:metal ion binding"/>
    <property type="evidence" value="ECO:0007669"/>
    <property type="project" value="UniProtKB-UniRule"/>
</dbReference>
<comment type="caution">
    <text evidence="11">The sequence shown here is derived from an EMBL/GenBank/DDBJ whole genome shotgun (WGS) entry which is preliminary data.</text>
</comment>
<keyword evidence="12" id="KW-1185">Reference proteome</keyword>
<dbReference type="OrthoDB" id="409122at2759"/>
<feature type="active site" description="Charge relay system" evidence="9">
    <location>
        <position position="280"/>
    </location>
</feature>
<evidence type="ECO:0000256" key="9">
    <source>
        <dbReference type="PROSITE-ProRule" id="PRU01032"/>
    </source>
</evidence>
<proteinExistence type="predicted"/>
<keyword evidence="6 9" id="KW-0720">Serine protease</keyword>
<keyword evidence="4" id="KW-0732">Signal</keyword>
<feature type="binding site" evidence="9">
    <location>
        <position position="605"/>
    </location>
    <ligand>
        <name>Ca(2+)</name>
        <dbReference type="ChEBI" id="CHEBI:29108"/>
    </ligand>
</feature>
<keyword evidence="7 9" id="KW-0106">Calcium</keyword>
<protein>
    <submittedName>
        <fullName evidence="11">Peptidase S8/S53, subtilisin/kexin/sedolisin</fullName>
    </submittedName>
</protein>
<gene>
    <name evidence="11" type="ORF">AAP_01321</name>
</gene>
<feature type="binding site" evidence="9">
    <location>
        <position position="585"/>
    </location>
    <ligand>
        <name>Ca(2+)</name>
        <dbReference type="ChEBI" id="CHEBI:29108"/>
    </ligand>
</feature>
<dbReference type="SMART" id="SM00944">
    <property type="entry name" value="Pro-kuma_activ"/>
    <property type="match status" value="1"/>
</dbReference>
<feature type="binding site" evidence="9">
    <location>
        <position position="584"/>
    </location>
    <ligand>
        <name>Ca(2+)</name>
        <dbReference type="ChEBI" id="CHEBI:29108"/>
    </ligand>
</feature>
<dbReference type="InterPro" id="IPR030400">
    <property type="entry name" value="Sedolisin_dom"/>
</dbReference>
<comment type="cofactor">
    <cofactor evidence="9">
        <name>Ca(2+)</name>
        <dbReference type="ChEBI" id="CHEBI:29108"/>
    </cofactor>
    <text evidence="9">Binds 1 Ca(2+) ion per subunit.</text>
</comment>
<evidence type="ECO:0000256" key="6">
    <source>
        <dbReference type="ARBA" id="ARBA00022825"/>
    </source>
</evidence>
<evidence type="ECO:0000259" key="10">
    <source>
        <dbReference type="PROSITE" id="PS51695"/>
    </source>
</evidence>
<evidence type="ECO:0000256" key="1">
    <source>
        <dbReference type="ARBA" id="ARBA00004239"/>
    </source>
</evidence>
<dbReference type="PANTHER" id="PTHR14218:SF19">
    <property type="entry name" value="SERINE PROTEASE AORO, PUTATIVE (AFU_ORTHOLOGUE AFUA_6G10250)-RELATED"/>
    <property type="match status" value="1"/>
</dbReference>
<comment type="subcellular location">
    <subcellularLocation>
        <location evidence="1">Secreted</location>
        <location evidence="1">Extracellular space</location>
    </subcellularLocation>
</comment>
<reference evidence="11 12" key="1">
    <citation type="journal article" date="2016" name="Genome Biol. Evol.">
        <title>Divergent and convergent evolution of fungal pathogenicity.</title>
        <authorList>
            <person name="Shang Y."/>
            <person name="Xiao G."/>
            <person name="Zheng P."/>
            <person name="Cen K."/>
            <person name="Zhan S."/>
            <person name="Wang C."/>
        </authorList>
    </citation>
    <scope>NUCLEOTIDE SEQUENCE [LARGE SCALE GENOMIC DNA]</scope>
    <source>
        <strain evidence="11 12">ARSEF 7405</strain>
    </source>
</reference>
<evidence type="ECO:0000256" key="5">
    <source>
        <dbReference type="ARBA" id="ARBA00022801"/>
    </source>
</evidence>
<dbReference type="PANTHER" id="PTHR14218">
    <property type="entry name" value="PROTEASE S8 TRIPEPTIDYL PEPTIDASE I CLN2"/>
    <property type="match status" value="1"/>
</dbReference>
<dbReference type="Proteomes" id="UP000242877">
    <property type="component" value="Unassembled WGS sequence"/>
</dbReference>
<dbReference type="GO" id="GO:0005576">
    <property type="term" value="C:extracellular region"/>
    <property type="evidence" value="ECO:0007669"/>
    <property type="project" value="UniProtKB-SubCell"/>
</dbReference>
<dbReference type="VEuPathDB" id="FungiDB:AAP_01321"/>
<dbReference type="GO" id="GO:0008240">
    <property type="term" value="F:tripeptidyl-peptidase activity"/>
    <property type="evidence" value="ECO:0007669"/>
    <property type="project" value="TreeGrafter"/>
</dbReference>
<evidence type="ECO:0000256" key="4">
    <source>
        <dbReference type="ARBA" id="ARBA00022729"/>
    </source>
</evidence>
<dbReference type="InterPro" id="IPR036852">
    <property type="entry name" value="Peptidase_S8/S53_dom_sf"/>
</dbReference>
<evidence type="ECO:0000256" key="7">
    <source>
        <dbReference type="ARBA" id="ARBA00022837"/>
    </source>
</evidence>
<feature type="domain" description="Peptidase S53" evidence="10">
    <location>
        <begin position="205"/>
        <end position="625"/>
    </location>
</feature>
<keyword evidence="3 9" id="KW-0479">Metal-binding</keyword>
<feature type="active site" description="Charge relay system" evidence="9">
    <location>
        <position position="543"/>
    </location>
</feature>
<organism evidence="11 12">
    <name type="scientific">Ascosphaera apis ARSEF 7405</name>
    <dbReference type="NCBI Taxonomy" id="392613"/>
    <lineage>
        <taxon>Eukaryota</taxon>
        <taxon>Fungi</taxon>
        <taxon>Dikarya</taxon>
        <taxon>Ascomycota</taxon>
        <taxon>Pezizomycotina</taxon>
        <taxon>Eurotiomycetes</taxon>
        <taxon>Eurotiomycetidae</taxon>
        <taxon>Onygenales</taxon>
        <taxon>Ascosphaeraceae</taxon>
        <taxon>Ascosphaera</taxon>
    </lineage>
</organism>
<evidence type="ECO:0000313" key="11">
    <source>
        <dbReference type="EMBL" id="KZZ95645.1"/>
    </source>
</evidence>
<name>A0A168BRJ0_9EURO</name>
<evidence type="ECO:0000256" key="2">
    <source>
        <dbReference type="ARBA" id="ARBA00022670"/>
    </source>
</evidence>
<dbReference type="Pfam" id="PF09286">
    <property type="entry name" value="Pro-kuma_activ"/>
    <property type="match status" value="1"/>
</dbReference>
<accession>A0A168BRJ0</accession>
<evidence type="ECO:0000256" key="8">
    <source>
        <dbReference type="ARBA" id="ARBA00023145"/>
    </source>
</evidence>
<dbReference type="CDD" id="cd11377">
    <property type="entry name" value="Pro-peptidase_S53"/>
    <property type="match status" value="1"/>
</dbReference>
<dbReference type="InterPro" id="IPR050819">
    <property type="entry name" value="Tripeptidyl-peptidase_I"/>
</dbReference>
<keyword evidence="8" id="KW-0865">Zymogen</keyword>
<dbReference type="PROSITE" id="PS51695">
    <property type="entry name" value="SEDOLISIN"/>
    <property type="match status" value="1"/>
</dbReference>
<dbReference type="SUPFAM" id="SSF54897">
    <property type="entry name" value="Protease propeptides/inhibitors"/>
    <property type="match status" value="1"/>
</dbReference>
<evidence type="ECO:0000313" key="12">
    <source>
        <dbReference type="Proteomes" id="UP000242877"/>
    </source>
</evidence>
<keyword evidence="2 9" id="KW-0645">Protease</keyword>
<dbReference type="SUPFAM" id="SSF52743">
    <property type="entry name" value="Subtilisin-like"/>
    <property type="match status" value="1"/>
</dbReference>
<dbReference type="InterPro" id="IPR015366">
    <property type="entry name" value="S53_propep"/>
</dbReference>
<dbReference type="GO" id="GO:0006508">
    <property type="term" value="P:proteolysis"/>
    <property type="evidence" value="ECO:0007669"/>
    <property type="project" value="UniProtKB-KW"/>
</dbReference>
<feature type="binding site" evidence="9">
    <location>
        <position position="603"/>
    </location>
    <ligand>
        <name>Ca(2+)</name>
        <dbReference type="ChEBI" id="CHEBI:29108"/>
    </ligand>
</feature>
<dbReference type="GO" id="GO:0004252">
    <property type="term" value="F:serine-type endopeptidase activity"/>
    <property type="evidence" value="ECO:0007669"/>
    <property type="project" value="UniProtKB-UniRule"/>
</dbReference>
<sequence>MAAVAAAAPLADTSYAVHEQRDVDPEQFVVAGRPSPYTKIPVRVGLTQTNVENIDKLLHEVSHPASEKYGKYYTQDEIRDLFAPSNETVNAVTDFLESSGIQKNRISQSKNKQWLMFDATPAEAEKAFKAKYLVYRSKETGKKHIATKQYSLPKSVQPHIDYVTPGIKLSEYSKIVGKNARQVQRDPRRVNATVAPEDLSQCNQQVTPACIRAMYKIPAGTKATSGNELGIFEEGDYFAQEDLDLFFQNFYPKIPTGTTPDVQGVDGGKAPVPLQDSGSESCLDFEISYPIIWPQGTVLFQTDDSYYNSPQSPPYDGFLNTFLDAVDGSYCSVDDPNDPQYPDPNPGGYNHPRMCGVYNMPNVLSISYGGAEADFPIKYAHRQCNEWAKLGMQGKTVVVSSGDSGVQGRYKDPTPSNCLGNNQDVFAPQFPVVCPYVTAVGATYLNANGNAELDNEVAVTSFPSGGGFSNVFERASYQKEAVQHYFDIASPDYPYYNSVDNSSFNENGGVYNRIGRAYPDVAAIGDNVVIVNQGQPTLIGGTSASAPAFASILNRINEELIEQGKPVVGFVNPILYANPDAFTDVTIGSNPGCGTNGFTAAKGWDPVTGLGTPNYPKLLEVFLNAGN</sequence>
<dbReference type="EMBL" id="AZGZ01000004">
    <property type="protein sequence ID" value="KZZ95645.1"/>
    <property type="molecule type" value="Genomic_DNA"/>
</dbReference>
<dbReference type="Gene3D" id="3.40.50.200">
    <property type="entry name" value="Peptidase S8/S53 domain"/>
    <property type="match status" value="1"/>
</dbReference>